<dbReference type="PROSITE" id="PS50078">
    <property type="entry name" value="POLO_BOX"/>
    <property type="match status" value="1"/>
</dbReference>
<keyword evidence="11" id="KW-0206">Cytoskeleton</keyword>
<protein>
    <recommendedName>
        <fullName evidence="3">Serine/threonine-protein kinase PLK4</fullName>
        <ecNumber evidence="2">2.7.11.21</ecNumber>
    </recommendedName>
    <alternativeName>
        <fullName evidence="12">Polo-like kinase 4</fullName>
    </alternativeName>
    <alternativeName>
        <fullName evidence="13 14">Serine/threonine-protein kinase SAK</fullName>
    </alternativeName>
</protein>
<feature type="compositionally biased region" description="Basic and acidic residues" evidence="17">
    <location>
        <begin position="1147"/>
        <end position="1163"/>
    </location>
</feature>
<evidence type="ECO:0000256" key="4">
    <source>
        <dbReference type="ARBA" id="ARBA00022490"/>
    </source>
</evidence>
<evidence type="ECO:0000256" key="14">
    <source>
        <dbReference type="ARBA" id="ARBA00030924"/>
    </source>
</evidence>
<keyword evidence="19" id="KW-1185">Reference proteome</keyword>
<feature type="compositionally biased region" description="Polar residues" evidence="17">
    <location>
        <begin position="610"/>
        <end position="623"/>
    </location>
</feature>
<dbReference type="Proteomes" id="UP000749559">
    <property type="component" value="Unassembled WGS sequence"/>
</dbReference>
<comment type="subcellular location">
    <subcellularLocation>
        <location evidence="1">Cytoplasm</location>
        <location evidence="1">Cytoskeleton</location>
        <location evidence="1">Microtubule organizing center</location>
        <location evidence="1">Centrosome</location>
        <location evidence="1">Centriole</location>
    </subcellularLocation>
</comment>
<feature type="compositionally biased region" description="Polar residues" evidence="17">
    <location>
        <begin position="1110"/>
        <end position="1124"/>
    </location>
</feature>
<feature type="region of interest" description="Disordered" evidence="17">
    <location>
        <begin position="296"/>
        <end position="390"/>
    </location>
</feature>
<keyword evidence="10" id="KW-0832">Ubl conjugation</keyword>
<proteinExistence type="predicted"/>
<dbReference type="InterPro" id="IPR047108">
    <property type="entry name" value="Plk4-like_POLO_box_2_sf"/>
</dbReference>
<dbReference type="InterPro" id="IPR017441">
    <property type="entry name" value="Protein_kinase_ATP_BS"/>
</dbReference>
<dbReference type="InterPro" id="IPR000959">
    <property type="entry name" value="POLO_box_dom"/>
</dbReference>
<dbReference type="GO" id="GO:0005814">
    <property type="term" value="C:centriole"/>
    <property type="evidence" value="ECO:0007669"/>
    <property type="project" value="UniProtKB-SubCell"/>
</dbReference>
<comment type="caution">
    <text evidence="18">The sequence shown here is derived from an EMBL/GenBank/DDBJ whole genome shotgun (WGS) entry which is preliminary data.</text>
</comment>
<dbReference type="FunFam" id="3.30.200.20:FF:000042">
    <property type="entry name" value="Aurora kinase A"/>
    <property type="match status" value="1"/>
</dbReference>
<feature type="compositionally biased region" description="Polar residues" evidence="17">
    <location>
        <begin position="528"/>
        <end position="565"/>
    </location>
</feature>
<evidence type="ECO:0000256" key="7">
    <source>
        <dbReference type="ARBA" id="ARBA00022741"/>
    </source>
</evidence>
<dbReference type="InterPro" id="IPR008266">
    <property type="entry name" value="Tyr_kinase_AS"/>
</dbReference>
<evidence type="ECO:0000256" key="9">
    <source>
        <dbReference type="ARBA" id="ARBA00022840"/>
    </source>
</evidence>
<dbReference type="Gene3D" id="3.30.1120.130">
    <property type="match status" value="1"/>
</dbReference>
<dbReference type="PROSITE" id="PS00109">
    <property type="entry name" value="PROTEIN_KINASE_TYR"/>
    <property type="match status" value="1"/>
</dbReference>
<dbReference type="InterPro" id="IPR011009">
    <property type="entry name" value="Kinase-like_dom_sf"/>
</dbReference>
<evidence type="ECO:0000256" key="15">
    <source>
        <dbReference type="ARBA" id="ARBA00047802"/>
    </source>
</evidence>
<dbReference type="FunFam" id="1.10.510.10:FF:000576">
    <property type="entry name" value="Serine/threonine-protein kinase PLK4"/>
    <property type="match status" value="1"/>
</dbReference>
<feature type="compositionally biased region" description="Basic and acidic residues" evidence="17">
    <location>
        <begin position="1170"/>
        <end position="1203"/>
    </location>
</feature>
<dbReference type="Pfam" id="PF18409">
    <property type="entry name" value="Plk4_PB2"/>
    <property type="match status" value="1"/>
</dbReference>
<dbReference type="OrthoDB" id="10004143at2759"/>
<dbReference type="Pfam" id="PF00659">
    <property type="entry name" value="POLO_box"/>
    <property type="match status" value="1"/>
</dbReference>
<keyword evidence="7" id="KW-0547">Nucleotide-binding</keyword>
<dbReference type="InterPro" id="IPR033698">
    <property type="entry name" value="POLO_box_Plk4_2"/>
</dbReference>
<dbReference type="GO" id="GO:0004674">
    <property type="term" value="F:protein serine/threonine kinase activity"/>
    <property type="evidence" value="ECO:0007669"/>
    <property type="project" value="UniProtKB-KW"/>
</dbReference>
<sequence length="1304" mass="148509">MGESIEDFQVLNLLGRGGFACVYRARCKSTGQEVAIKMIDKKLMTAAGMVARVKKEVEIQSRLKHPSILELYNYFEDEHYVYLVLEMCHNGELYRYLKTNCKVFTEDEGRHYMKQIVDGMLYLHGYGILHRDLTLANLLLTRDMDVKIADFGLATQLSVPEEKHFTMCGTPNYISPEIAMRGAHGLESDVWSLGCMLYTMLVGRPPFDTQGVKTTLNKVILADFDMPANLSPEAKHLIHSLLKKAPKDRLKITDILSHPFMTRQPLSAYTHNDMRKPMVEASMDSGRDTMATISTTIRSSHSRQRPFPAFPVVTQKTSDPNLDFLERDKFTENKFESRPQDGGYTSQEDKHYGSHPSSPMPYGNHPPSPPVRLRDTESGVPQKPPSPCATEPMLQKIHAEHKWLNELTKKTTSTKYGIPDRENGPSFKANNYSPYSDKPFNEISQGSACRSNPREDYSNHKYGHKSQSDFMHHDKDQHSDFNFHDKENQYNHRSIDKDVNSKFPKSNDYSGYIDSHKSDMVFSERPHNTNISNSERPHSTNISNSERPNSTNISNSERPHTTNINRRLGEYDSLVYPRSYESPNRKHHKPNDYSEQPNDYIQKSKDYNSDCYQPTQGFETQISRYDFTDEKNRPNNGRSHQFSEYHQNTTSFVSQKSHNFDAYEPHSEREFMGTNSSAYKRENNPPSPTREYRDRDGPSRKNVHDINTVPNPTVGKSYPERQVDCYSRQTNHDRIYSSTEQIQRSQNIKPIKHFIHNPDEQKLNDRNLNENNNCEVPNLGSNGSKEVVSTLAPISKSVAPEKALKKSKSRLSKSLSDLTSPIKAERLRPIRQKTRNAVVNILENGEVCLEFIKSRDQNEFIVEVFRIAADGQKVTVYQPKTGKSTCLGERPPSPPTTGGDTYVYPDIPEKYWKKYQYAARFVKLVRSKTPKVTLYTRQAKCMLMENTPQADFEVLFYDGAKMNKSSEGTKIIEKDGTSMMLDHHGNIQHLAPSTQQLWHYVHQCHRRCQDVEATLGRTQEEDSEQDYFPVIIGRRPLATPTVHPDASTPPRVVKDVTPALKDRPIVSPSIAPTVNPTMVSYDGTVASMRSHLNRKTVPPKSDMVEKSTRKPATSDNTTPNTGSSKLKHQNNHPINSTHDSNNNDSNSLKDKNSSEDFKADVMKHHPVSRTTKEKENQNLSRDILKTEPSRAKSRQESSRERMKHERKGSNSKVVKSVFVAGIGWASQLSNGEVLVQFNDGSQLSVQSSVMRVKYVDPSGKTFRYSESDVLPGHVKEKLEKLPHVVETLVSTPNQVPVTTPNSKR</sequence>
<dbReference type="CDD" id="cd13115">
    <property type="entry name" value="POLO_box_Plk4_2"/>
    <property type="match status" value="1"/>
</dbReference>
<organism evidence="18 19">
    <name type="scientific">Owenia fusiformis</name>
    <name type="common">Polychaete worm</name>
    <dbReference type="NCBI Taxonomy" id="6347"/>
    <lineage>
        <taxon>Eukaryota</taxon>
        <taxon>Metazoa</taxon>
        <taxon>Spiralia</taxon>
        <taxon>Lophotrochozoa</taxon>
        <taxon>Annelida</taxon>
        <taxon>Polychaeta</taxon>
        <taxon>Sedentaria</taxon>
        <taxon>Canalipalpata</taxon>
        <taxon>Sabellida</taxon>
        <taxon>Oweniida</taxon>
        <taxon>Oweniidae</taxon>
        <taxon>Owenia</taxon>
    </lineage>
</organism>
<evidence type="ECO:0000256" key="5">
    <source>
        <dbReference type="ARBA" id="ARBA00022527"/>
    </source>
</evidence>
<dbReference type="EC" id="2.7.11.21" evidence="2"/>
<dbReference type="EMBL" id="CAIIXF020000002">
    <property type="protein sequence ID" value="CAH1776949.1"/>
    <property type="molecule type" value="Genomic_DNA"/>
</dbReference>
<name>A0A8J1TG12_OWEFU</name>
<evidence type="ECO:0000256" key="17">
    <source>
        <dbReference type="SAM" id="MobiDB-lite"/>
    </source>
</evidence>
<feature type="compositionally biased region" description="Basic and acidic residues" evidence="17">
    <location>
        <begin position="466"/>
        <end position="483"/>
    </location>
</feature>
<reference evidence="18" key="1">
    <citation type="submission" date="2022-03" db="EMBL/GenBank/DDBJ databases">
        <authorList>
            <person name="Martin C."/>
        </authorList>
    </citation>
    <scope>NUCLEOTIDE SEQUENCE</scope>
</reference>
<evidence type="ECO:0000256" key="3">
    <source>
        <dbReference type="ARBA" id="ARBA00020245"/>
    </source>
</evidence>
<dbReference type="PANTHER" id="PTHR24345:SF91">
    <property type="entry name" value="SERINE_THREONINE-PROTEIN KINASE PLK4"/>
    <property type="match status" value="1"/>
</dbReference>
<feature type="region of interest" description="Disordered" evidence="17">
    <location>
        <begin position="523"/>
        <end position="642"/>
    </location>
</feature>
<accession>A0A8J1TG12</accession>
<keyword evidence="8" id="KW-0418">Kinase</keyword>
<dbReference type="GO" id="GO:0005634">
    <property type="term" value="C:nucleus"/>
    <property type="evidence" value="ECO:0007669"/>
    <property type="project" value="TreeGrafter"/>
</dbReference>
<dbReference type="Pfam" id="PF00069">
    <property type="entry name" value="Pkinase"/>
    <property type="match status" value="1"/>
</dbReference>
<feature type="region of interest" description="Disordered" evidence="17">
    <location>
        <begin position="664"/>
        <end position="719"/>
    </location>
</feature>
<dbReference type="FunFam" id="3.30.1120.120:FF:000001">
    <property type="entry name" value="serine/threonine-protein kinase PLK4 isoform X2"/>
    <property type="match status" value="1"/>
</dbReference>
<dbReference type="PROSITE" id="PS51984">
    <property type="entry name" value="CPB1"/>
    <property type="match status" value="1"/>
</dbReference>
<gene>
    <name evidence="18" type="ORF">OFUS_LOCUS4075</name>
</gene>
<dbReference type="FunFam" id="2.40.50.930:FF:000001">
    <property type="entry name" value="Serine/threonine-protein kinase PLK4"/>
    <property type="match status" value="1"/>
</dbReference>
<comment type="catalytic activity">
    <reaction evidence="15">
        <text>L-threonyl-[protein] + ATP = O-phospho-L-threonyl-[protein] + ADP + H(+)</text>
        <dbReference type="Rhea" id="RHEA:46608"/>
        <dbReference type="Rhea" id="RHEA-COMP:11060"/>
        <dbReference type="Rhea" id="RHEA-COMP:11605"/>
        <dbReference type="ChEBI" id="CHEBI:15378"/>
        <dbReference type="ChEBI" id="CHEBI:30013"/>
        <dbReference type="ChEBI" id="CHEBI:30616"/>
        <dbReference type="ChEBI" id="CHEBI:61977"/>
        <dbReference type="ChEBI" id="CHEBI:456216"/>
        <dbReference type="EC" id="2.7.11.21"/>
    </reaction>
</comment>
<dbReference type="InterPro" id="IPR000719">
    <property type="entry name" value="Prot_kinase_dom"/>
</dbReference>
<evidence type="ECO:0000313" key="19">
    <source>
        <dbReference type="Proteomes" id="UP000749559"/>
    </source>
</evidence>
<dbReference type="InterPro" id="IPR033696">
    <property type="entry name" value="POLO_box_Plk4_C"/>
</dbReference>
<evidence type="ECO:0000256" key="8">
    <source>
        <dbReference type="ARBA" id="ARBA00022777"/>
    </source>
</evidence>
<dbReference type="GO" id="GO:0005524">
    <property type="term" value="F:ATP binding"/>
    <property type="evidence" value="ECO:0007669"/>
    <property type="project" value="UniProtKB-UniRule"/>
</dbReference>
<keyword evidence="9" id="KW-0067">ATP-binding</keyword>
<dbReference type="InterPro" id="IPR046437">
    <property type="entry name" value="Ser_Thr-PK_POLO_box_1_sf"/>
</dbReference>
<dbReference type="PROSITE" id="PS51985">
    <property type="entry name" value="CPB2"/>
    <property type="match status" value="1"/>
</dbReference>
<feature type="compositionally biased region" description="Basic and acidic residues" evidence="17">
    <location>
        <begin position="324"/>
        <end position="339"/>
    </location>
</feature>
<feature type="compositionally biased region" description="Basic and acidic residues" evidence="17">
    <location>
        <begin position="690"/>
        <end position="704"/>
    </location>
</feature>
<dbReference type="SUPFAM" id="SSF82615">
    <property type="entry name" value="Polo-box domain"/>
    <property type="match status" value="1"/>
</dbReference>
<evidence type="ECO:0000256" key="2">
    <source>
        <dbReference type="ARBA" id="ARBA00012424"/>
    </source>
</evidence>
<dbReference type="Gene3D" id="3.30.1120.120">
    <property type="match status" value="1"/>
</dbReference>
<dbReference type="PROSITE" id="PS00107">
    <property type="entry name" value="PROTEIN_KINASE_ATP"/>
    <property type="match status" value="1"/>
</dbReference>
<dbReference type="Gene3D" id="2.40.50.930">
    <property type="match status" value="1"/>
</dbReference>
<evidence type="ECO:0000256" key="16">
    <source>
        <dbReference type="ARBA" id="ARBA00048347"/>
    </source>
</evidence>
<evidence type="ECO:0000256" key="6">
    <source>
        <dbReference type="ARBA" id="ARBA00022679"/>
    </source>
</evidence>
<keyword evidence="4" id="KW-0963">Cytoplasm</keyword>
<dbReference type="CDD" id="cd13114">
    <property type="entry name" value="POLO_box_Plk4_1"/>
    <property type="match status" value="1"/>
</dbReference>
<dbReference type="SUPFAM" id="SSF56112">
    <property type="entry name" value="Protein kinase-like (PK-like)"/>
    <property type="match status" value="1"/>
</dbReference>
<comment type="catalytic activity">
    <reaction evidence="16">
        <text>L-seryl-[protein] + ATP = O-phospho-L-seryl-[protein] + ADP + H(+)</text>
        <dbReference type="Rhea" id="RHEA:17989"/>
        <dbReference type="Rhea" id="RHEA-COMP:9863"/>
        <dbReference type="Rhea" id="RHEA-COMP:11604"/>
        <dbReference type="ChEBI" id="CHEBI:15378"/>
        <dbReference type="ChEBI" id="CHEBI:29999"/>
        <dbReference type="ChEBI" id="CHEBI:30616"/>
        <dbReference type="ChEBI" id="CHEBI:83421"/>
        <dbReference type="ChEBI" id="CHEBI:456216"/>
        <dbReference type="EC" id="2.7.11.21"/>
    </reaction>
</comment>
<dbReference type="PANTHER" id="PTHR24345">
    <property type="entry name" value="SERINE/THREONINE-PROTEIN KINASE PLK"/>
    <property type="match status" value="1"/>
</dbReference>
<dbReference type="PROSITE" id="PS50011">
    <property type="entry name" value="PROTEIN_KINASE_DOM"/>
    <property type="match status" value="1"/>
</dbReference>
<dbReference type="Gene3D" id="1.10.510.10">
    <property type="entry name" value="Transferase(Phosphotransferase) domain 1"/>
    <property type="match status" value="1"/>
</dbReference>
<dbReference type="CDD" id="cd13116">
    <property type="entry name" value="POLO_box_Plk4_3"/>
    <property type="match status" value="1"/>
</dbReference>
<feature type="region of interest" description="Disordered" evidence="17">
    <location>
        <begin position="414"/>
        <end position="483"/>
    </location>
</feature>
<evidence type="ECO:0000256" key="1">
    <source>
        <dbReference type="ARBA" id="ARBA00004114"/>
    </source>
</evidence>
<dbReference type="InterPro" id="IPR033699">
    <property type="entry name" value="POLO_box_Plk4_1"/>
</dbReference>
<evidence type="ECO:0000256" key="11">
    <source>
        <dbReference type="ARBA" id="ARBA00023212"/>
    </source>
</evidence>
<evidence type="ECO:0000256" key="12">
    <source>
        <dbReference type="ARBA" id="ARBA00030332"/>
    </source>
</evidence>
<evidence type="ECO:0000313" key="18">
    <source>
        <dbReference type="EMBL" id="CAH1776949.1"/>
    </source>
</evidence>
<evidence type="ECO:0000256" key="13">
    <source>
        <dbReference type="ARBA" id="ARBA00030429"/>
    </source>
</evidence>
<keyword evidence="5" id="KW-0723">Serine/threonine-protein kinase</keyword>
<feature type="compositionally biased region" description="Low complexity" evidence="17">
    <location>
        <begin position="1135"/>
        <end position="1146"/>
    </location>
</feature>
<feature type="region of interest" description="Disordered" evidence="17">
    <location>
        <begin position="1089"/>
        <end position="1210"/>
    </location>
</feature>
<evidence type="ECO:0000256" key="10">
    <source>
        <dbReference type="ARBA" id="ARBA00022843"/>
    </source>
</evidence>
<dbReference type="Pfam" id="PF18190">
    <property type="entry name" value="Plk4_PB1"/>
    <property type="match status" value="1"/>
</dbReference>
<keyword evidence="6" id="KW-0808">Transferase</keyword>